<dbReference type="Proteomes" id="UP000732380">
    <property type="component" value="Unassembled WGS sequence"/>
</dbReference>
<sequence>MAMRTANDLYEAKSRKRRRESASDDEEGSVSTRKERHRARPKGNAPMLELEDAESIVTARIPTKLLTTTWSLGSNRYLNPRHIQKLLKAFVELGGPKRELKQHHLKVLCTGAEVKRMMKALGLQDGKKQAEGMPDFSIWPIVNGRKQLELVAGQHRIRALEEYVREADLGEEELWWPCKFYDRDSISLEQNIKLRVNNKDVAQPDSNGDIWLHLVAAVSQKPEKFQGKRSEIARDIVDTLGLSSEGVVPMSRLVALWGNEEWRTMITAWCKTAVGRATFKISVWRIMMSCRIDDFWFSNFRQVLDTLASLPGDAASYVTPEDWKKMSDFLRHGRSEMETREFFYPGMGSQKVDQSYRRRPNLLVKLDRESYWQVYEHVVQRGQLSFPDVHSKFGLSELDGKILSEVIDHVVDWLISHRKRTPPNYYKKPGLRVEMVAALQHIDERKLQQAKGRITVPIGEAHGQSIAEAASIIIQQEVLEFVWGRIEMFKSASAKDQLTQRLHTENAERYRDRFREAEWAGVLDIIRWYMGPEFRPEWSQLEKRQPGDVWHLADVAIHHMKDNVDRDKMWHRKLSSASFRDELGRFLLERCGACEESSLSGQSTGETYADAMSVASGNVSTSDRRQVSADTDTSGEEDWHSFEDASDLDSVFDGTMAKMEEKTALSTSSTREYESTQQEVPDRQTQAQPPFSPQAPFPGPDEPSSGQLAMKTTRFRTTLTNRMPCDTQAPEDWRPGLRAGHTKPAANLVTQPTPWDLTSSPNAKASCKRKKSRKSGTLCWFRA</sequence>
<organism evidence="2 3">
    <name type="scientific">Claviceps humidiphila</name>
    <dbReference type="NCBI Taxonomy" id="1294629"/>
    <lineage>
        <taxon>Eukaryota</taxon>
        <taxon>Fungi</taxon>
        <taxon>Dikarya</taxon>
        <taxon>Ascomycota</taxon>
        <taxon>Pezizomycotina</taxon>
        <taxon>Sordariomycetes</taxon>
        <taxon>Hypocreomycetidae</taxon>
        <taxon>Hypocreales</taxon>
        <taxon>Clavicipitaceae</taxon>
        <taxon>Claviceps</taxon>
    </lineage>
</organism>
<evidence type="ECO:0000313" key="2">
    <source>
        <dbReference type="EMBL" id="KAG6108924.1"/>
    </source>
</evidence>
<feature type="region of interest" description="Disordered" evidence="1">
    <location>
        <begin position="614"/>
        <end position="645"/>
    </location>
</feature>
<reference evidence="2 3" key="1">
    <citation type="journal article" date="2020" name="bioRxiv">
        <title>Whole genome comparisons of ergot fungi reveals the divergence and evolution of species within the genus Claviceps are the result of varying mechanisms driving genome evolution and host range expansion.</title>
        <authorList>
            <person name="Wyka S.A."/>
            <person name="Mondo S.J."/>
            <person name="Liu M."/>
            <person name="Dettman J."/>
            <person name="Nalam V."/>
            <person name="Broders K.D."/>
        </authorList>
    </citation>
    <scope>NUCLEOTIDE SEQUENCE [LARGE SCALE GENOMIC DNA]</scope>
    <source>
        <strain evidence="2 3">LM576</strain>
    </source>
</reference>
<feature type="region of interest" description="Disordered" evidence="1">
    <location>
        <begin position="661"/>
        <end position="707"/>
    </location>
</feature>
<evidence type="ECO:0000313" key="3">
    <source>
        <dbReference type="Proteomes" id="UP000732380"/>
    </source>
</evidence>
<proteinExistence type="predicted"/>
<dbReference type="AlphaFoldDB" id="A0A9P7PWT2"/>
<name>A0A9P7PWT2_9HYPO</name>
<evidence type="ECO:0000256" key="1">
    <source>
        <dbReference type="SAM" id="MobiDB-lite"/>
    </source>
</evidence>
<keyword evidence="3" id="KW-1185">Reference proteome</keyword>
<feature type="compositionally biased region" description="Polar residues" evidence="1">
    <location>
        <begin position="748"/>
        <end position="762"/>
    </location>
</feature>
<feature type="region of interest" description="Disordered" evidence="1">
    <location>
        <begin position="1"/>
        <end position="47"/>
    </location>
</feature>
<dbReference type="EMBL" id="SRQM01000529">
    <property type="protein sequence ID" value="KAG6108924.1"/>
    <property type="molecule type" value="Genomic_DNA"/>
</dbReference>
<gene>
    <name evidence="2" type="ORF">E4U13_006191</name>
</gene>
<feature type="region of interest" description="Disordered" evidence="1">
    <location>
        <begin position="745"/>
        <end position="783"/>
    </location>
</feature>
<feature type="compositionally biased region" description="Polar residues" evidence="1">
    <location>
        <begin position="664"/>
        <end position="679"/>
    </location>
</feature>
<protein>
    <submittedName>
        <fullName evidence="2">Uncharacterized protein</fullName>
    </submittedName>
</protein>
<feature type="compositionally biased region" description="Pro residues" evidence="1">
    <location>
        <begin position="690"/>
        <end position="701"/>
    </location>
</feature>
<comment type="caution">
    <text evidence="2">The sequence shown here is derived from an EMBL/GenBank/DDBJ whole genome shotgun (WGS) entry which is preliminary data.</text>
</comment>
<accession>A0A9P7PWT2</accession>